<dbReference type="Pfam" id="PF20487">
    <property type="entry name" value="DUF6726"/>
    <property type="match status" value="1"/>
</dbReference>
<dbReference type="Proteomes" id="UP000192602">
    <property type="component" value="Unassembled WGS sequence"/>
</dbReference>
<reference evidence="2" key="1">
    <citation type="submission" date="2017-04" db="EMBL/GenBank/DDBJ databases">
        <authorList>
            <person name="Varghese N."/>
            <person name="Submissions S."/>
        </authorList>
    </citation>
    <scope>NUCLEOTIDE SEQUENCE [LARGE SCALE GENOMIC DNA]</scope>
    <source>
        <strain evidence="2">DSM 16512</strain>
    </source>
</reference>
<dbReference type="STRING" id="1069081.SAMN05660197_1690"/>
<sequence>MKKLLVSLVIVLMFSGCGIGSIVAAPFKVTGAVVNIVAPQAVGNTIAGVGDVAEDAIPF</sequence>
<dbReference type="EMBL" id="FWWZ01000001">
    <property type="protein sequence ID" value="SMC09868.1"/>
    <property type="molecule type" value="Genomic_DNA"/>
</dbReference>
<protein>
    <recommendedName>
        <fullName evidence="3">Lipoprotein</fullName>
    </recommendedName>
</protein>
<gene>
    <name evidence="1" type="ORF">SAMN05660197_1690</name>
</gene>
<accession>A0A1W1WU69</accession>
<dbReference type="OrthoDB" id="5366058at2"/>
<dbReference type="PROSITE" id="PS51257">
    <property type="entry name" value="PROKAR_LIPOPROTEIN"/>
    <property type="match status" value="1"/>
</dbReference>
<evidence type="ECO:0000313" key="1">
    <source>
        <dbReference type="EMBL" id="SMC09868.1"/>
    </source>
</evidence>
<dbReference type="InterPro" id="IPR046613">
    <property type="entry name" value="DUF6726"/>
</dbReference>
<evidence type="ECO:0000313" key="2">
    <source>
        <dbReference type="Proteomes" id="UP000192602"/>
    </source>
</evidence>
<evidence type="ECO:0008006" key="3">
    <source>
        <dbReference type="Google" id="ProtNLM"/>
    </source>
</evidence>
<organism evidence="1 2">
    <name type="scientific">Nitratiruptor tergarcus DSM 16512</name>
    <dbReference type="NCBI Taxonomy" id="1069081"/>
    <lineage>
        <taxon>Bacteria</taxon>
        <taxon>Pseudomonadati</taxon>
        <taxon>Campylobacterota</taxon>
        <taxon>Epsilonproteobacteria</taxon>
        <taxon>Nautiliales</taxon>
        <taxon>Nitratiruptoraceae</taxon>
        <taxon>Nitratiruptor</taxon>
    </lineage>
</organism>
<keyword evidence="2" id="KW-1185">Reference proteome</keyword>
<dbReference type="AlphaFoldDB" id="A0A1W1WU69"/>
<name>A0A1W1WU69_9BACT</name>
<proteinExistence type="predicted"/>
<dbReference type="RefSeq" id="WP_084276160.1">
    <property type="nucleotide sequence ID" value="NZ_AP026671.1"/>
</dbReference>